<accession>A0A246WR32</accession>
<keyword evidence="1" id="KW-0210">Decarboxylase</keyword>
<dbReference type="InterPro" id="IPR029061">
    <property type="entry name" value="THDP-binding"/>
</dbReference>
<dbReference type="Gene3D" id="3.40.50.970">
    <property type="match status" value="1"/>
</dbReference>
<reference evidence="3 4" key="1">
    <citation type="submission" date="2017-06" db="EMBL/GenBank/DDBJ databases">
        <title>Herbaspirillum phytohormonus sp. nov., isolated from the root nodule of Robinia pseudoacacia in lead-zinc mine.</title>
        <authorList>
            <person name="Fan M."/>
            <person name="Lin Y."/>
        </authorList>
    </citation>
    <scope>NUCLEOTIDE SEQUENCE [LARGE SCALE GENOMIC DNA]</scope>
    <source>
        <strain evidence="3 4">HZ10</strain>
    </source>
</reference>
<dbReference type="PANTHER" id="PTHR42818:SF1">
    <property type="entry name" value="SULFOPYRUVATE DECARBOXYLASE"/>
    <property type="match status" value="1"/>
</dbReference>
<dbReference type="CDD" id="cd07035">
    <property type="entry name" value="TPP_PYR_POX_like"/>
    <property type="match status" value="1"/>
</dbReference>
<dbReference type="AlphaFoldDB" id="A0A246WR32"/>
<dbReference type="RefSeq" id="WP_088751284.1">
    <property type="nucleotide sequence ID" value="NZ_CP193789.1"/>
</dbReference>
<evidence type="ECO:0000256" key="2">
    <source>
        <dbReference type="ARBA" id="ARBA00023239"/>
    </source>
</evidence>
<proteinExistence type="predicted"/>
<evidence type="ECO:0000313" key="3">
    <source>
        <dbReference type="EMBL" id="OWY28800.1"/>
    </source>
</evidence>
<name>A0A246WR32_9BURK</name>
<dbReference type="PANTHER" id="PTHR42818">
    <property type="entry name" value="SULFOPYRUVATE DECARBOXYLASE SUBUNIT ALPHA"/>
    <property type="match status" value="1"/>
</dbReference>
<evidence type="ECO:0000256" key="1">
    <source>
        <dbReference type="ARBA" id="ARBA00022793"/>
    </source>
</evidence>
<keyword evidence="3" id="KW-0670">Pyruvate</keyword>
<organism evidence="3 4">
    <name type="scientific">Herbaspirillum robiniae</name>
    <dbReference type="NCBI Taxonomy" id="2014887"/>
    <lineage>
        <taxon>Bacteria</taxon>
        <taxon>Pseudomonadati</taxon>
        <taxon>Pseudomonadota</taxon>
        <taxon>Betaproteobacteria</taxon>
        <taxon>Burkholderiales</taxon>
        <taxon>Oxalobacteraceae</taxon>
        <taxon>Herbaspirillum</taxon>
    </lineage>
</organism>
<comment type="caution">
    <text evidence="3">The sequence shown here is derived from an EMBL/GenBank/DDBJ whole genome shotgun (WGS) entry which is preliminary data.</text>
</comment>
<sequence length="183" mass="19747">MNTKTGVTPDASEDWREDIFSILKEGGVKQVAYVPDAGHSHVIRRVHADPEMRGVVLTTEEEGVATVCGAWLGGQRAALLMQSSGVGNCINMFSLISNCRFPFFSIVTMRGEWAEFNQWQSPMGKATQAAIELMGITVLRADRPEDVAATVAAGFSAAFEGGEAVCVLLGQRLIGKKKWEAGK</sequence>
<dbReference type="EMBL" id="NJGU01000006">
    <property type="protein sequence ID" value="OWY28800.1"/>
    <property type="molecule type" value="Genomic_DNA"/>
</dbReference>
<evidence type="ECO:0000313" key="4">
    <source>
        <dbReference type="Proteomes" id="UP000197596"/>
    </source>
</evidence>
<keyword evidence="2" id="KW-0456">Lyase</keyword>
<dbReference type="InterPro" id="IPR051818">
    <property type="entry name" value="TPP_dependent_decarboxylase"/>
</dbReference>
<protein>
    <submittedName>
        <fullName evidence="3">Phosphonopyruvate decarboxylase</fullName>
    </submittedName>
</protein>
<dbReference type="Proteomes" id="UP000197596">
    <property type="component" value="Unassembled WGS sequence"/>
</dbReference>
<dbReference type="SUPFAM" id="SSF52518">
    <property type="entry name" value="Thiamin diphosphate-binding fold (THDP-binding)"/>
    <property type="match status" value="1"/>
</dbReference>
<gene>
    <name evidence="3" type="ORF">CEJ42_12545</name>
</gene>
<dbReference type="GO" id="GO:0016831">
    <property type="term" value="F:carboxy-lyase activity"/>
    <property type="evidence" value="ECO:0007669"/>
    <property type="project" value="UniProtKB-KW"/>
</dbReference>